<dbReference type="GO" id="GO:0043565">
    <property type="term" value="F:sequence-specific DNA binding"/>
    <property type="evidence" value="ECO:0007669"/>
    <property type="project" value="InterPro"/>
</dbReference>
<dbReference type="PANTHER" id="PTHR47255">
    <property type="entry name" value="GATA TRANSCRIPTION FACTOR 22-RELATED"/>
    <property type="match status" value="1"/>
</dbReference>
<keyword evidence="3" id="KW-0862">Zinc</keyword>
<dbReference type="InterPro" id="IPR035965">
    <property type="entry name" value="PAS-like_dom_sf"/>
</dbReference>
<protein>
    <recommendedName>
        <fullName evidence="10">GATA-type domain-containing protein</fullName>
    </recommendedName>
</protein>
<evidence type="ECO:0000259" key="6">
    <source>
        <dbReference type="PROSITE" id="PS50112"/>
    </source>
</evidence>
<evidence type="ECO:0000259" key="7">
    <source>
        <dbReference type="PROSITE" id="PS50114"/>
    </source>
</evidence>
<keyword evidence="9" id="KW-1185">Reference proteome</keyword>
<dbReference type="InterPro" id="IPR000014">
    <property type="entry name" value="PAS"/>
</dbReference>
<dbReference type="Pfam" id="PF00320">
    <property type="entry name" value="GATA"/>
    <property type="match status" value="1"/>
</dbReference>
<comment type="caution">
    <text evidence="8">The sequence shown here is derived from an EMBL/GenBank/DDBJ whole genome shotgun (WGS) entry which is preliminary data.</text>
</comment>
<evidence type="ECO:0000256" key="4">
    <source>
        <dbReference type="PROSITE-ProRule" id="PRU00094"/>
    </source>
</evidence>
<gene>
    <name evidence="8" type="ORF">CVT24_003403</name>
</gene>
<accession>A0A409Y780</accession>
<feature type="compositionally biased region" description="Polar residues" evidence="5">
    <location>
        <begin position="372"/>
        <end position="384"/>
    </location>
</feature>
<dbReference type="PROSITE" id="PS50114">
    <property type="entry name" value="GATA_ZN_FINGER_2"/>
    <property type="match status" value="1"/>
</dbReference>
<feature type="compositionally biased region" description="Polar residues" evidence="5">
    <location>
        <begin position="301"/>
        <end position="311"/>
    </location>
</feature>
<dbReference type="AlphaFoldDB" id="A0A409Y780"/>
<organism evidence="8 9">
    <name type="scientific">Panaeolus cyanescens</name>
    <dbReference type="NCBI Taxonomy" id="181874"/>
    <lineage>
        <taxon>Eukaryota</taxon>
        <taxon>Fungi</taxon>
        <taxon>Dikarya</taxon>
        <taxon>Basidiomycota</taxon>
        <taxon>Agaricomycotina</taxon>
        <taxon>Agaricomycetes</taxon>
        <taxon>Agaricomycetidae</taxon>
        <taxon>Agaricales</taxon>
        <taxon>Agaricineae</taxon>
        <taxon>Galeropsidaceae</taxon>
        <taxon>Panaeolus</taxon>
    </lineage>
</organism>
<evidence type="ECO:0000313" key="9">
    <source>
        <dbReference type="Proteomes" id="UP000284842"/>
    </source>
</evidence>
<dbReference type="STRING" id="181874.A0A409Y780"/>
<name>A0A409Y780_9AGAR</name>
<dbReference type="CDD" id="cd00202">
    <property type="entry name" value="ZnF_GATA"/>
    <property type="match status" value="1"/>
</dbReference>
<proteinExistence type="predicted"/>
<dbReference type="CDD" id="cd00130">
    <property type="entry name" value="PAS"/>
    <property type="match status" value="1"/>
</dbReference>
<dbReference type="GO" id="GO:0006355">
    <property type="term" value="P:regulation of DNA-templated transcription"/>
    <property type="evidence" value="ECO:0007669"/>
    <property type="project" value="InterPro"/>
</dbReference>
<keyword evidence="2 4" id="KW-0863">Zinc-finger</keyword>
<evidence type="ECO:0000256" key="2">
    <source>
        <dbReference type="ARBA" id="ARBA00022771"/>
    </source>
</evidence>
<dbReference type="SMART" id="SM00401">
    <property type="entry name" value="ZnF_GATA"/>
    <property type="match status" value="1"/>
</dbReference>
<dbReference type="EMBL" id="NHTK01001375">
    <property type="protein sequence ID" value="PPQ98850.1"/>
    <property type="molecule type" value="Genomic_DNA"/>
</dbReference>
<dbReference type="SUPFAM" id="SSF57716">
    <property type="entry name" value="Glucocorticoid receptor-like (DNA-binding domain)"/>
    <property type="match status" value="1"/>
</dbReference>
<reference evidence="8 9" key="1">
    <citation type="journal article" date="2018" name="Evol. Lett.">
        <title>Horizontal gene cluster transfer increased hallucinogenic mushroom diversity.</title>
        <authorList>
            <person name="Reynolds H.T."/>
            <person name="Vijayakumar V."/>
            <person name="Gluck-Thaler E."/>
            <person name="Korotkin H.B."/>
            <person name="Matheny P.B."/>
            <person name="Slot J.C."/>
        </authorList>
    </citation>
    <scope>NUCLEOTIDE SEQUENCE [LARGE SCALE GENOMIC DNA]</scope>
    <source>
        <strain evidence="8 9">2629</strain>
    </source>
</reference>
<dbReference type="PANTHER" id="PTHR47255:SF4">
    <property type="entry name" value="GATA ZINC FINGER DOMAIN-CONTAINING PROTEIN 12"/>
    <property type="match status" value="1"/>
</dbReference>
<dbReference type="SUPFAM" id="SSF55785">
    <property type="entry name" value="PYP-like sensor domain (PAS domain)"/>
    <property type="match status" value="1"/>
</dbReference>
<feature type="region of interest" description="Disordered" evidence="5">
    <location>
        <begin position="364"/>
        <end position="384"/>
    </location>
</feature>
<dbReference type="InParanoid" id="A0A409Y780"/>
<evidence type="ECO:0000256" key="1">
    <source>
        <dbReference type="ARBA" id="ARBA00022723"/>
    </source>
</evidence>
<dbReference type="Gene3D" id="3.30.50.10">
    <property type="entry name" value="Erythroid Transcription Factor GATA-1, subunit A"/>
    <property type="match status" value="1"/>
</dbReference>
<dbReference type="OrthoDB" id="2162994at2759"/>
<feature type="region of interest" description="Disordered" evidence="5">
    <location>
        <begin position="292"/>
        <end position="321"/>
    </location>
</feature>
<evidence type="ECO:0000256" key="3">
    <source>
        <dbReference type="ARBA" id="ARBA00022833"/>
    </source>
</evidence>
<dbReference type="PROSITE" id="PS00344">
    <property type="entry name" value="GATA_ZN_FINGER_1"/>
    <property type="match status" value="1"/>
</dbReference>
<evidence type="ECO:0000313" key="8">
    <source>
        <dbReference type="EMBL" id="PPQ98850.1"/>
    </source>
</evidence>
<feature type="domain" description="PAS" evidence="6">
    <location>
        <begin position="46"/>
        <end position="100"/>
    </location>
</feature>
<dbReference type="InterPro" id="IPR052138">
    <property type="entry name" value="GATA_ZnFinger_Domain"/>
</dbReference>
<dbReference type="InterPro" id="IPR013088">
    <property type="entry name" value="Znf_NHR/GATA"/>
</dbReference>
<evidence type="ECO:0008006" key="10">
    <source>
        <dbReference type="Google" id="ProtNLM"/>
    </source>
</evidence>
<evidence type="ECO:0000256" key="5">
    <source>
        <dbReference type="SAM" id="MobiDB-lite"/>
    </source>
</evidence>
<dbReference type="GO" id="GO:0008270">
    <property type="term" value="F:zinc ion binding"/>
    <property type="evidence" value="ECO:0007669"/>
    <property type="project" value="UniProtKB-KW"/>
</dbReference>
<dbReference type="Proteomes" id="UP000284842">
    <property type="component" value="Unassembled WGS sequence"/>
</dbReference>
<dbReference type="PROSITE" id="PS50112">
    <property type="entry name" value="PAS"/>
    <property type="match status" value="1"/>
</dbReference>
<sequence>MSTVANLPGASLTPFLKPADSSSFDFSKRKRWQDLLIAELDNAYPLILSREGKIAYCTPVLATRLGWKSSELLNLDFGSLLDSEDQTYFQAAFNETILEDHDSFEIVVRLKSGKEQGLISEKNLSLKLKCSAIQNYGPFEQSTSNQSGGAGLGETRSSCEFALLIAMPFFSKNTETLHPVVDLNAQIIRHVERIAELRNYLPPDTLSKLLNPGSGSQTASMYATSSLHTDSLESGSAFKVTQALSNVASASGHAWKPLDAPSIQLPTVLSGSFGDLHFGEEDMDVDKMPFSYEPTHPASFNLDNDSVTQSEEGSKKKKLKRTQAGVDLHVCITCGRTDSPEWRKGPQGPKTLCNACGLRWAKQVRKKKDKATSSPHDPPQSQSA</sequence>
<feature type="domain" description="GATA-type" evidence="7">
    <location>
        <begin position="331"/>
        <end position="358"/>
    </location>
</feature>
<dbReference type="InterPro" id="IPR000679">
    <property type="entry name" value="Znf_GATA"/>
</dbReference>
<keyword evidence="1" id="KW-0479">Metal-binding</keyword>
<dbReference type="Gene3D" id="3.30.450.20">
    <property type="entry name" value="PAS domain"/>
    <property type="match status" value="1"/>
</dbReference>